<feature type="region of interest" description="Disordered" evidence="1">
    <location>
        <begin position="168"/>
        <end position="187"/>
    </location>
</feature>
<feature type="region of interest" description="Disordered" evidence="1">
    <location>
        <begin position="249"/>
        <end position="274"/>
    </location>
</feature>
<sequence length="395" mass="46604">METKRCANCRVVKPVDQFYWDNTHQRHLARCKPCYRERQNQLRRQRWAQMTPEERAAANEKQYAADARRREEMGDEAWRAYRLALFDAYVAESRQNLWQYLREHPCMDCGETDIVVLQFDHRDRESKEMIVSRMIASGRRWPVILREIEKCDVVCGNCHAAARRRKWAGGRPPCGRQRPVQDDLDRRTGGQTSVIRTVLSDTAGSNSAVEEKQCLHCLERKPVTEFYWDEKRQRYKAWCRPCENAVKGERRRQRSAQMTPAERAAENQKQYARDARKKEAIGEDAWRSYRTGLHTAYVEQNRANLWQYLEDHPCVDCGETDIVVLQFDHRDRESKEVNVSQMIYSYSWRSILREIDKCDVVCVNDHMRRTARQLNWKKALLAEVPITSVADVDAV</sequence>
<proteinExistence type="predicted"/>
<reference evidence="2 3" key="1">
    <citation type="submission" date="2023-12" db="EMBL/GenBank/DDBJ databases">
        <title>Blastococcus brunescens sp. nov., an actonobacterium isolated from sandstone collected in sahara desert.</title>
        <authorList>
            <person name="Gtari M."/>
            <person name="Ghodhbane F."/>
        </authorList>
    </citation>
    <scope>NUCLEOTIDE SEQUENCE [LARGE SCALE GENOMIC DNA]</scope>
    <source>
        <strain evidence="2 3">BMG 8361</strain>
    </source>
</reference>
<dbReference type="EMBL" id="CP141261">
    <property type="protein sequence ID" value="WRL65510.1"/>
    <property type="molecule type" value="Genomic_DNA"/>
</dbReference>
<keyword evidence="3" id="KW-1185">Reference proteome</keyword>
<name>A0ABZ1B3Z8_9ACTN</name>
<evidence type="ECO:0000313" key="3">
    <source>
        <dbReference type="Proteomes" id="UP001324287"/>
    </source>
</evidence>
<feature type="compositionally biased region" description="Basic and acidic residues" evidence="1">
    <location>
        <begin position="263"/>
        <end position="274"/>
    </location>
</feature>
<dbReference type="Proteomes" id="UP001324287">
    <property type="component" value="Chromosome"/>
</dbReference>
<organism evidence="2 3">
    <name type="scientific">Blastococcus brunescens</name>
    <dbReference type="NCBI Taxonomy" id="1564165"/>
    <lineage>
        <taxon>Bacteria</taxon>
        <taxon>Bacillati</taxon>
        <taxon>Actinomycetota</taxon>
        <taxon>Actinomycetes</taxon>
        <taxon>Geodermatophilales</taxon>
        <taxon>Geodermatophilaceae</taxon>
        <taxon>Blastococcus</taxon>
    </lineage>
</organism>
<accession>A0ABZ1B3Z8</accession>
<dbReference type="RefSeq" id="WP_324276831.1">
    <property type="nucleotide sequence ID" value="NZ_CP141261.1"/>
</dbReference>
<evidence type="ECO:0000256" key="1">
    <source>
        <dbReference type="SAM" id="MobiDB-lite"/>
    </source>
</evidence>
<evidence type="ECO:0008006" key="4">
    <source>
        <dbReference type="Google" id="ProtNLM"/>
    </source>
</evidence>
<gene>
    <name evidence="2" type="ORF">U6N30_07900</name>
</gene>
<evidence type="ECO:0000313" key="2">
    <source>
        <dbReference type="EMBL" id="WRL65510.1"/>
    </source>
</evidence>
<protein>
    <recommendedName>
        <fullName evidence="4">HNH endonuclease</fullName>
    </recommendedName>
</protein>